<dbReference type="Gene3D" id="3.40.50.1860">
    <property type="match status" value="2"/>
</dbReference>
<dbReference type="Proteomes" id="UP000006443">
    <property type="component" value="Unassembled WGS sequence"/>
</dbReference>
<dbReference type="eggNOG" id="COG0796">
    <property type="taxonomic scope" value="Bacteria"/>
</dbReference>
<evidence type="ECO:0000256" key="7">
    <source>
        <dbReference type="HAMAP-Rule" id="MF_00258"/>
    </source>
</evidence>
<keyword evidence="5 7" id="KW-0413">Isomerase</keyword>
<dbReference type="RefSeq" id="WP_008516781.1">
    <property type="nucleotide sequence ID" value="NZ_ACJM01000008.1"/>
</dbReference>
<dbReference type="PROSITE" id="PS00923">
    <property type="entry name" value="ASP_GLU_RACEMASE_1"/>
    <property type="match status" value="1"/>
</dbReference>
<protein>
    <recommendedName>
        <fullName evidence="2 7">Glutamate racemase</fullName>
        <ecNumber evidence="2 7">5.1.1.3</ecNumber>
    </recommendedName>
</protein>
<dbReference type="InterPro" id="IPR004391">
    <property type="entry name" value="Glu_race"/>
</dbReference>
<feature type="binding site" evidence="7">
    <location>
        <begin position="79"/>
        <end position="80"/>
    </location>
    <ligand>
        <name>substrate</name>
    </ligand>
</feature>
<dbReference type="InterPro" id="IPR018187">
    <property type="entry name" value="Asp/Glu_racemase_AS_1"/>
</dbReference>
<evidence type="ECO:0000256" key="1">
    <source>
        <dbReference type="ARBA" id="ARBA00001602"/>
    </source>
</evidence>
<keyword evidence="4 7" id="KW-0573">Peptidoglycan synthesis</keyword>
<evidence type="ECO:0000256" key="3">
    <source>
        <dbReference type="ARBA" id="ARBA00022960"/>
    </source>
</evidence>
<keyword evidence="6 7" id="KW-0961">Cell wall biogenesis/degradation</keyword>
<name>C0GH82_DETAL</name>
<evidence type="ECO:0000256" key="5">
    <source>
        <dbReference type="ARBA" id="ARBA00023235"/>
    </source>
</evidence>
<feature type="binding site" evidence="7">
    <location>
        <begin position="15"/>
        <end position="16"/>
    </location>
    <ligand>
        <name>substrate</name>
    </ligand>
</feature>
<keyword evidence="9" id="KW-1185">Reference proteome</keyword>
<dbReference type="AlphaFoldDB" id="C0GH82"/>
<dbReference type="InterPro" id="IPR015942">
    <property type="entry name" value="Asp/Glu/hydantoin_racemase"/>
</dbReference>
<accession>C0GH82</accession>
<gene>
    <name evidence="7" type="primary">murI</name>
    <name evidence="8" type="ORF">DealDRAFT_1841</name>
</gene>
<feature type="active site" description="Proton donor/acceptor" evidence="7">
    <location>
        <position position="78"/>
    </location>
</feature>
<feature type="binding site" evidence="7">
    <location>
        <begin position="188"/>
        <end position="189"/>
    </location>
    <ligand>
        <name>substrate</name>
    </ligand>
</feature>
<feature type="active site" description="Proton donor/acceptor" evidence="7">
    <location>
        <position position="187"/>
    </location>
</feature>
<dbReference type="GO" id="GO:0008360">
    <property type="term" value="P:regulation of cell shape"/>
    <property type="evidence" value="ECO:0007669"/>
    <property type="project" value="UniProtKB-KW"/>
</dbReference>
<dbReference type="SUPFAM" id="SSF53681">
    <property type="entry name" value="Aspartate/glutamate racemase"/>
    <property type="match status" value="2"/>
</dbReference>
<organism evidence="8 9">
    <name type="scientific">Dethiobacter alkaliphilus AHT 1</name>
    <dbReference type="NCBI Taxonomy" id="555088"/>
    <lineage>
        <taxon>Bacteria</taxon>
        <taxon>Bacillati</taxon>
        <taxon>Bacillota</taxon>
        <taxon>Dethiobacteria</taxon>
        <taxon>Dethiobacterales</taxon>
        <taxon>Dethiobacteraceae</taxon>
        <taxon>Dethiobacter</taxon>
    </lineage>
</organism>
<dbReference type="GO" id="GO:0071555">
    <property type="term" value="P:cell wall organization"/>
    <property type="evidence" value="ECO:0007669"/>
    <property type="project" value="UniProtKB-KW"/>
</dbReference>
<evidence type="ECO:0000313" key="9">
    <source>
        <dbReference type="Proteomes" id="UP000006443"/>
    </source>
</evidence>
<dbReference type="GO" id="GO:0009252">
    <property type="term" value="P:peptidoglycan biosynthetic process"/>
    <property type="evidence" value="ECO:0007669"/>
    <property type="project" value="UniProtKB-UniRule"/>
</dbReference>
<comment type="caution">
    <text evidence="8">The sequence shown here is derived from an EMBL/GenBank/DDBJ whole genome shotgun (WGS) entry which is preliminary data.</text>
</comment>
<dbReference type="EC" id="5.1.1.3" evidence="2 7"/>
<comment type="catalytic activity">
    <reaction evidence="1 7">
        <text>L-glutamate = D-glutamate</text>
        <dbReference type="Rhea" id="RHEA:12813"/>
        <dbReference type="ChEBI" id="CHEBI:29985"/>
        <dbReference type="ChEBI" id="CHEBI:29986"/>
        <dbReference type="EC" id="5.1.1.3"/>
    </reaction>
</comment>
<dbReference type="PANTHER" id="PTHR21198">
    <property type="entry name" value="GLUTAMATE RACEMASE"/>
    <property type="match status" value="1"/>
</dbReference>
<proteinExistence type="inferred from homology"/>
<comment type="similarity">
    <text evidence="7">Belongs to the aspartate/glutamate racemases family.</text>
</comment>
<dbReference type="STRING" id="555088.DealDRAFT_1841"/>
<dbReference type="UniPathway" id="UPA00219"/>
<evidence type="ECO:0000256" key="6">
    <source>
        <dbReference type="ARBA" id="ARBA00023316"/>
    </source>
</evidence>
<evidence type="ECO:0000256" key="2">
    <source>
        <dbReference type="ARBA" id="ARBA00013090"/>
    </source>
</evidence>
<dbReference type="GO" id="GO:0008881">
    <property type="term" value="F:glutamate racemase activity"/>
    <property type="evidence" value="ECO:0007669"/>
    <property type="project" value="UniProtKB-UniRule"/>
</dbReference>
<feature type="binding site" evidence="7">
    <location>
        <begin position="47"/>
        <end position="48"/>
    </location>
    <ligand>
        <name>substrate</name>
    </ligand>
</feature>
<dbReference type="OrthoDB" id="9801055at2"/>
<sequence>MNKDVLADKPIGFFDSGAGGLTVLASAVKCLPNESFLYFGDTAHAPYGSRPVEDVRNLSVQAAEMLCRQGCKALVVACNTATSAAVHVLREMLPIPVIGMEPAVKPALAGGGKVLVMATPLTLKEEKFKALCDRCGADESNVIVLPCPGLVEMVERGETEGPAVERALAQLFAGADLTGVSAVVLGCTHYLFLRRALAGILPADVKFVDGNLGTVKQLARILKKEGLLREEKTSQTNVEILSSGGEASVRLFKELFQKALTEMEVYR</sequence>
<reference evidence="8 9" key="1">
    <citation type="submission" date="2009-02" db="EMBL/GenBank/DDBJ databases">
        <title>Sequencing of the draft genome and assembly of Dethiobacter alkaliphilus AHT 1.</title>
        <authorList>
            <consortium name="US DOE Joint Genome Institute (JGI-PGF)"/>
            <person name="Lucas S."/>
            <person name="Copeland A."/>
            <person name="Lapidus A."/>
            <person name="Glavina del Rio T."/>
            <person name="Dalin E."/>
            <person name="Tice H."/>
            <person name="Bruce D."/>
            <person name="Goodwin L."/>
            <person name="Pitluck S."/>
            <person name="Larimer F."/>
            <person name="Land M.L."/>
            <person name="Hauser L."/>
            <person name="Muyzer G."/>
        </authorList>
    </citation>
    <scope>NUCLEOTIDE SEQUENCE [LARGE SCALE GENOMIC DNA]</scope>
    <source>
        <strain evidence="8 9">AHT 1</strain>
    </source>
</reference>
<dbReference type="InterPro" id="IPR001920">
    <property type="entry name" value="Asp/Glu_race"/>
</dbReference>
<comment type="function">
    <text evidence="7">Provides the (R)-glutamate required for cell wall biosynthesis.</text>
</comment>
<comment type="pathway">
    <text evidence="7">Cell wall biogenesis; peptidoglycan biosynthesis.</text>
</comment>
<keyword evidence="3 7" id="KW-0133">Cell shape</keyword>
<evidence type="ECO:0000313" key="8">
    <source>
        <dbReference type="EMBL" id="EEG77384.1"/>
    </source>
</evidence>
<dbReference type="Pfam" id="PF01177">
    <property type="entry name" value="Asp_Glu_race"/>
    <property type="match status" value="1"/>
</dbReference>
<dbReference type="EMBL" id="ACJM01000008">
    <property type="protein sequence ID" value="EEG77384.1"/>
    <property type="molecule type" value="Genomic_DNA"/>
</dbReference>
<dbReference type="PANTHER" id="PTHR21198:SF3">
    <property type="entry name" value="GLUTAMATE RACEMASE"/>
    <property type="match status" value="1"/>
</dbReference>
<dbReference type="HAMAP" id="MF_00258">
    <property type="entry name" value="Glu_racemase"/>
    <property type="match status" value="1"/>
</dbReference>
<evidence type="ECO:0000256" key="4">
    <source>
        <dbReference type="ARBA" id="ARBA00022984"/>
    </source>
</evidence>
<dbReference type="NCBIfam" id="TIGR00067">
    <property type="entry name" value="glut_race"/>
    <property type="match status" value="1"/>
</dbReference>